<feature type="transmembrane region" description="Helical" evidence="10">
    <location>
        <begin position="281"/>
        <end position="303"/>
    </location>
</feature>
<evidence type="ECO:0000256" key="8">
    <source>
        <dbReference type="ARBA" id="ARBA00023136"/>
    </source>
</evidence>
<evidence type="ECO:0000256" key="9">
    <source>
        <dbReference type="ARBA" id="ARBA00031636"/>
    </source>
</evidence>
<evidence type="ECO:0000256" key="3">
    <source>
        <dbReference type="ARBA" id="ARBA00022449"/>
    </source>
</evidence>
<keyword evidence="8 10" id="KW-0472">Membrane</keyword>
<reference evidence="11 12" key="1">
    <citation type="submission" date="2018-05" db="EMBL/GenBank/DDBJ databases">
        <title>Genomic Encyclopedia of Type Strains, Phase IV (KMG-IV): sequencing the most valuable type-strain genomes for metagenomic binning, comparative biology and taxonomic classification.</title>
        <authorList>
            <person name="Goeker M."/>
        </authorList>
    </citation>
    <scope>NUCLEOTIDE SEQUENCE [LARGE SCALE GENOMIC DNA]</scope>
    <source>
        <strain evidence="11 12">DSM 24906</strain>
    </source>
</reference>
<evidence type="ECO:0000313" key="11">
    <source>
        <dbReference type="EMBL" id="PWJ96678.1"/>
    </source>
</evidence>
<dbReference type="InterPro" id="IPR050222">
    <property type="entry name" value="MATE_MdtK"/>
</dbReference>
<dbReference type="GO" id="GO:0015297">
    <property type="term" value="F:antiporter activity"/>
    <property type="evidence" value="ECO:0007669"/>
    <property type="project" value="UniProtKB-KW"/>
</dbReference>
<dbReference type="AlphaFoldDB" id="A0AA45C9F7"/>
<feature type="transmembrane region" description="Helical" evidence="10">
    <location>
        <begin position="315"/>
        <end position="343"/>
    </location>
</feature>
<evidence type="ECO:0000256" key="10">
    <source>
        <dbReference type="SAM" id="Phobius"/>
    </source>
</evidence>
<feature type="transmembrane region" description="Helical" evidence="10">
    <location>
        <begin position="386"/>
        <end position="408"/>
    </location>
</feature>
<keyword evidence="7" id="KW-0406">Ion transport</keyword>
<keyword evidence="2" id="KW-0813">Transport</keyword>
<dbReference type="GO" id="GO:0042910">
    <property type="term" value="F:xenobiotic transmembrane transporter activity"/>
    <property type="evidence" value="ECO:0007669"/>
    <property type="project" value="InterPro"/>
</dbReference>
<keyword evidence="12" id="KW-1185">Reference proteome</keyword>
<keyword evidence="4" id="KW-1003">Cell membrane</keyword>
<evidence type="ECO:0000256" key="7">
    <source>
        <dbReference type="ARBA" id="ARBA00023065"/>
    </source>
</evidence>
<accession>A0AA45C9F7</accession>
<dbReference type="InterPro" id="IPR048279">
    <property type="entry name" value="MdtK-like"/>
</dbReference>
<sequence length="452" mass="50164">MNKYKKVLKIALPAVGEMVLFMLVWVIDTAFIGRWGGNDAVSAVGISTEILYTIAGIMVTIGISVPITSLVAQKFGAKKMDEAEIYLANGLRIGFLVSLLVSILLFIFKSQVVSIMGAKEQVFLYSMEYMKFATIGVFFNMMSSLLNSGLRGIGRTDISLISAGISNILNIFLDWVLIYGKFGMPEMGVAGSALATLIAFFVSFLFLSFYYFKFSDLKIKFKLIFDKNKEFTKKIIQLAIPSGFQEGAFSLGRLLNVAIVLTGLGSLSAATNQIVTTVESISFMPGWGFSVAATSLVGQMIGAKDKDSAIKFARISALLGSIIMTSFAFLYFIFPEFFIGLFIDDPLTIELGKKSLRIAAFEQTTMAISMVYAGALKGYGDTKTPFFISLFTNWAIRLPLIFVSVFLLKLPLEYVWGIMVIQWFIDAVLHFIMFKKKMQGVSFRKFRKKRVL</sequence>
<name>A0AA45C9F7_9BACT</name>
<dbReference type="NCBIfam" id="TIGR00797">
    <property type="entry name" value="matE"/>
    <property type="match status" value="1"/>
</dbReference>
<dbReference type="PANTHER" id="PTHR43298">
    <property type="entry name" value="MULTIDRUG RESISTANCE PROTEIN NORM-RELATED"/>
    <property type="match status" value="1"/>
</dbReference>
<keyword evidence="3" id="KW-0050">Antiport</keyword>
<evidence type="ECO:0000256" key="6">
    <source>
        <dbReference type="ARBA" id="ARBA00022989"/>
    </source>
</evidence>
<feature type="transmembrane region" description="Helical" evidence="10">
    <location>
        <begin position="7"/>
        <end position="27"/>
    </location>
</feature>
<organism evidence="11 12">
    <name type="scientific">Oceanotoga teriensis</name>
    <dbReference type="NCBI Taxonomy" id="515440"/>
    <lineage>
        <taxon>Bacteria</taxon>
        <taxon>Thermotogati</taxon>
        <taxon>Thermotogota</taxon>
        <taxon>Thermotogae</taxon>
        <taxon>Petrotogales</taxon>
        <taxon>Petrotogaceae</taxon>
        <taxon>Oceanotoga</taxon>
    </lineage>
</organism>
<dbReference type="PIRSF" id="PIRSF006603">
    <property type="entry name" value="DinF"/>
    <property type="match status" value="1"/>
</dbReference>
<dbReference type="GO" id="GO:0006811">
    <property type="term" value="P:monoatomic ion transport"/>
    <property type="evidence" value="ECO:0007669"/>
    <property type="project" value="UniProtKB-KW"/>
</dbReference>
<feature type="transmembrane region" description="Helical" evidence="10">
    <location>
        <begin position="129"/>
        <end position="146"/>
    </location>
</feature>
<feature type="transmembrane region" description="Helical" evidence="10">
    <location>
        <begin position="414"/>
        <end position="434"/>
    </location>
</feature>
<evidence type="ECO:0000256" key="4">
    <source>
        <dbReference type="ARBA" id="ARBA00022475"/>
    </source>
</evidence>
<gene>
    <name evidence="11" type="ORF">C7380_101253</name>
</gene>
<feature type="transmembrane region" description="Helical" evidence="10">
    <location>
        <begin position="355"/>
        <end position="374"/>
    </location>
</feature>
<evidence type="ECO:0000313" key="12">
    <source>
        <dbReference type="Proteomes" id="UP000245921"/>
    </source>
</evidence>
<protein>
    <recommendedName>
        <fullName evidence="9">Multidrug-efflux transporter</fullName>
    </recommendedName>
</protein>
<comment type="caution">
    <text evidence="11">The sequence shown here is derived from an EMBL/GenBank/DDBJ whole genome shotgun (WGS) entry which is preliminary data.</text>
</comment>
<comment type="subcellular location">
    <subcellularLocation>
        <location evidence="1">Cell membrane</location>
        <topology evidence="1">Multi-pass membrane protein</topology>
    </subcellularLocation>
</comment>
<feature type="transmembrane region" description="Helical" evidence="10">
    <location>
        <begin position="158"/>
        <end position="178"/>
    </location>
</feature>
<evidence type="ECO:0000256" key="2">
    <source>
        <dbReference type="ARBA" id="ARBA00022448"/>
    </source>
</evidence>
<feature type="transmembrane region" description="Helical" evidence="10">
    <location>
        <begin position="254"/>
        <end position="275"/>
    </location>
</feature>
<dbReference type="Pfam" id="PF01554">
    <property type="entry name" value="MatE"/>
    <property type="match status" value="2"/>
</dbReference>
<dbReference type="GO" id="GO:0005886">
    <property type="term" value="C:plasma membrane"/>
    <property type="evidence" value="ECO:0007669"/>
    <property type="project" value="UniProtKB-SubCell"/>
</dbReference>
<evidence type="ECO:0000256" key="5">
    <source>
        <dbReference type="ARBA" id="ARBA00022692"/>
    </source>
</evidence>
<dbReference type="CDD" id="cd13137">
    <property type="entry name" value="MATE_NorM_like"/>
    <property type="match status" value="1"/>
</dbReference>
<proteinExistence type="predicted"/>
<feature type="transmembrane region" description="Helical" evidence="10">
    <location>
        <begin position="93"/>
        <end position="117"/>
    </location>
</feature>
<feature type="transmembrane region" description="Helical" evidence="10">
    <location>
        <begin position="50"/>
        <end position="72"/>
    </location>
</feature>
<keyword evidence="5 10" id="KW-0812">Transmembrane</keyword>
<evidence type="ECO:0000256" key="1">
    <source>
        <dbReference type="ARBA" id="ARBA00004651"/>
    </source>
</evidence>
<dbReference type="PANTHER" id="PTHR43298:SF4">
    <property type="entry name" value="DRUG_SODIUM ANTIPORTER"/>
    <property type="match status" value="1"/>
</dbReference>
<dbReference type="InterPro" id="IPR002528">
    <property type="entry name" value="MATE_fam"/>
</dbReference>
<feature type="transmembrane region" description="Helical" evidence="10">
    <location>
        <begin position="190"/>
        <end position="212"/>
    </location>
</feature>
<keyword evidence="6 10" id="KW-1133">Transmembrane helix</keyword>
<dbReference type="Proteomes" id="UP000245921">
    <property type="component" value="Unassembled WGS sequence"/>
</dbReference>
<dbReference type="EMBL" id="QGGI01000001">
    <property type="protein sequence ID" value="PWJ96678.1"/>
    <property type="molecule type" value="Genomic_DNA"/>
</dbReference>
<dbReference type="RefSeq" id="WP_109603665.1">
    <property type="nucleotide sequence ID" value="NZ_JAMHJO010000001.1"/>
</dbReference>